<comment type="similarity">
    <text evidence="2">Belongs to the ROK (NagC/XylR) family.</text>
</comment>
<dbReference type="GO" id="GO:0042732">
    <property type="term" value="P:D-xylose metabolic process"/>
    <property type="evidence" value="ECO:0007669"/>
    <property type="project" value="UniProtKB-KW"/>
</dbReference>
<dbReference type="AlphaFoldDB" id="A0A927BWI5"/>
<gene>
    <name evidence="4" type="ORF">IDH44_15745</name>
</gene>
<dbReference type="InterPro" id="IPR000600">
    <property type="entry name" value="ROK"/>
</dbReference>
<evidence type="ECO:0000313" key="5">
    <source>
        <dbReference type="Proteomes" id="UP000621560"/>
    </source>
</evidence>
<comment type="caution">
    <text evidence="4">The sequence shown here is derived from an EMBL/GenBank/DDBJ whole genome shotgun (WGS) entry which is preliminary data.</text>
</comment>
<comment type="function">
    <text evidence="1">Transcriptional repressor of xylose-utilizing enzymes.</text>
</comment>
<keyword evidence="3" id="KW-0119">Carbohydrate metabolism</keyword>
<dbReference type="Proteomes" id="UP000621560">
    <property type="component" value="Unassembled WGS sequence"/>
</dbReference>
<dbReference type="InterPro" id="IPR036388">
    <property type="entry name" value="WH-like_DNA-bd_sf"/>
</dbReference>
<dbReference type="Pfam" id="PF00480">
    <property type="entry name" value="ROK"/>
    <property type="match status" value="1"/>
</dbReference>
<dbReference type="PANTHER" id="PTHR18964">
    <property type="entry name" value="ROK (REPRESSOR, ORF, KINASE) FAMILY"/>
    <property type="match status" value="1"/>
</dbReference>
<dbReference type="EMBL" id="JACXIZ010000026">
    <property type="protein sequence ID" value="MBD2846653.1"/>
    <property type="molecule type" value="Genomic_DNA"/>
</dbReference>
<accession>A0A927BWI5</accession>
<keyword evidence="3" id="KW-0859">Xylose metabolism</keyword>
<dbReference type="RefSeq" id="WP_190919249.1">
    <property type="nucleotide sequence ID" value="NZ_JACXIZ010000026.1"/>
</dbReference>
<evidence type="ECO:0000256" key="3">
    <source>
        <dbReference type="ARBA" id="ARBA00022629"/>
    </source>
</evidence>
<proteinExistence type="inferred from homology"/>
<keyword evidence="5" id="KW-1185">Reference proteome</keyword>
<dbReference type="SUPFAM" id="SSF46785">
    <property type="entry name" value="Winged helix' DNA-binding domain"/>
    <property type="match status" value="1"/>
</dbReference>
<reference evidence="4" key="1">
    <citation type="submission" date="2020-09" db="EMBL/GenBank/DDBJ databases">
        <title>A novel bacterium of genus Paenibacillus, isolated from South China Sea.</title>
        <authorList>
            <person name="Huang H."/>
            <person name="Mo K."/>
            <person name="Hu Y."/>
        </authorList>
    </citation>
    <scope>NUCLEOTIDE SEQUENCE</scope>
    <source>
        <strain evidence="4">IB182496</strain>
    </source>
</reference>
<organism evidence="4 5">
    <name type="scientific">Paenibacillus sabuli</name>
    <dbReference type="NCBI Taxonomy" id="2772509"/>
    <lineage>
        <taxon>Bacteria</taxon>
        <taxon>Bacillati</taxon>
        <taxon>Bacillota</taxon>
        <taxon>Bacilli</taxon>
        <taxon>Bacillales</taxon>
        <taxon>Paenibacillaceae</taxon>
        <taxon>Paenibacillus</taxon>
    </lineage>
</organism>
<protein>
    <submittedName>
        <fullName evidence="4">ROK family transcriptional regulator</fullName>
    </submittedName>
</protein>
<evidence type="ECO:0000256" key="1">
    <source>
        <dbReference type="ARBA" id="ARBA00002486"/>
    </source>
</evidence>
<sequence length="401" mass="43447">MNRTNPFSNLEPESKTVFDYIHKRGPMTKKELAAAAGVSLTTLNRMMLPLEERRLIVQTRIGASTGGRKPALFDIGRDAYYTVGVDISRTYTKVALIDLKMNIVAKREFLMDEEATPEHTVRQIGTFVREQADRLAATRASIIGVGVGTVGPLDRERGVILSPQLFPAAGWSNTPVVEMLERETGIPVQLEIGVNTAVVAEYYFGWGKDTANLAYVNCGIGIKLGMMIAGSIVRTVNDADDAFGHMIVNVDGAKCSCGNYGCIEAYTSIPSVVRAFTNELKKGRQSSVEEPPEAVNYARLCEAAEQGDPLAREVISNAAATLGTGLANFINLLNPSMVVLSGPLVKLSPLYYDIATSIARKRCNAMHESKVQFKRDGWFGGESIVVGAAAIVIERLLGNVL</sequence>
<dbReference type="InterPro" id="IPR036390">
    <property type="entry name" value="WH_DNA-bd_sf"/>
</dbReference>
<dbReference type="InterPro" id="IPR043129">
    <property type="entry name" value="ATPase_NBD"/>
</dbReference>
<dbReference type="PANTHER" id="PTHR18964:SF149">
    <property type="entry name" value="BIFUNCTIONAL UDP-N-ACETYLGLUCOSAMINE 2-EPIMERASE_N-ACETYLMANNOSAMINE KINASE"/>
    <property type="match status" value="1"/>
</dbReference>
<evidence type="ECO:0000313" key="4">
    <source>
        <dbReference type="EMBL" id="MBD2846653.1"/>
    </source>
</evidence>
<evidence type="ECO:0000256" key="2">
    <source>
        <dbReference type="ARBA" id="ARBA00006479"/>
    </source>
</evidence>
<dbReference type="Gene3D" id="3.30.420.40">
    <property type="match status" value="2"/>
</dbReference>
<dbReference type="Gene3D" id="1.10.10.10">
    <property type="entry name" value="Winged helix-like DNA-binding domain superfamily/Winged helix DNA-binding domain"/>
    <property type="match status" value="1"/>
</dbReference>
<name>A0A927BWI5_9BACL</name>
<dbReference type="SUPFAM" id="SSF53067">
    <property type="entry name" value="Actin-like ATPase domain"/>
    <property type="match status" value="1"/>
</dbReference>